<gene>
    <name evidence="2" type="ORF">AAFF_G00410500</name>
</gene>
<evidence type="ECO:0000313" key="2">
    <source>
        <dbReference type="EMBL" id="KAJ8399639.1"/>
    </source>
</evidence>
<organism evidence="2 3">
    <name type="scientific">Aldrovandia affinis</name>
    <dbReference type="NCBI Taxonomy" id="143900"/>
    <lineage>
        <taxon>Eukaryota</taxon>
        <taxon>Metazoa</taxon>
        <taxon>Chordata</taxon>
        <taxon>Craniata</taxon>
        <taxon>Vertebrata</taxon>
        <taxon>Euteleostomi</taxon>
        <taxon>Actinopterygii</taxon>
        <taxon>Neopterygii</taxon>
        <taxon>Teleostei</taxon>
        <taxon>Notacanthiformes</taxon>
        <taxon>Halosauridae</taxon>
        <taxon>Aldrovandia</taxon>
    </lineage>
</organism>
<dbReference type="EMBL" id="JAINUG010000082">
    <property type="protein sequence ID" value="KAJ8399639.1"/>
    <property type="molecule type" value="Genomic_DNA"/>
</dbReference>
<sequence length="121" mass="13589">MKQHSQRVTNHPYSVRSKTPSGRVAVPPTIRPGDLVYLYGDRNKSKAHDRYLVTDFDSAWCNIRKFTGTQLRRTSYRVRLGDCYKVEGPPADSDPLRDCHVSDVDADDSLLCGPDIPPAIS</sequence>
<accession>A0AAD7SBP6</accession>
<proteinExistence type="predicted"/>
<name>A0AAD7SBP6_9TELE</name>
<evidence type="ECO:0000256" key="1">
    <source>
        <dbReference type="SAM" id="MobiDB-lite"/>
    </source>
</evidence>
<feature type="region of interest" description="Disordered" evidence="1">
    <location>
        <begin position="1"/>
        <end position="26"/>
    </location>
</feature>
<evidence type="ECO:0000313" key="3">
    <source>
        <dbReference type="Proteomes" id="UP001221898"/>
    </source>
</evidence>
<comment type="caution">
    <text evidence="2">The sequence shown here is derived from an EMBL/GenBank/DDBJ whole genome shotgun (WGS) entry which is preliminary data.</text>
</comment>
<reference evidence="2" key="1">
    <citation type="journal article" date="2023" name="Science">
        <title>Genome structures resolve the early diversification of teleost fishes.</title>
        <authorList>
            <person name="Parey E."/>
            <person name="Louis A."/>
            <person name="Montfort J."/>
            <person name="Bouchez O."/>
            <person name="Roques C."/>
            <person name="Iampietro C."/>
            <person name="Lluch J."/>
            <person name="Castinel A."/>
            <person name="Donnadieu C."/>
            <person name="Desvignes T."/>
            <person name="Floi Bucao C."/>
            <person name="Jouanno E."/>
            <person name="Wen M."/>
            <person name="Mejri S."/>
            <person name="Dirks R."/>
            <person name="Jansen H."/>
            <person name="Henkel C."/>
            <person name="Chen W.J."/>
            <person name="Zahm M."/>
            <person name="Cabau C."/>
            <person name="Klopp C."/>
            <person name="Thompson A.W."/>
            <person name="Robinson-Rechavi M."/>
            <person name="Braasch I."/>
            <person name="Lecointre G."/>
            <person name="Bobe J."/>
            <person name="Postlethwait J.H."/>
            <person name="Berthelot C."/>
            <person name="Roest Crollius H."/>
            <person name="Guiguen Y."/>
        </authorList>
    </citation>
    <scope>NUCLEOTIDE SEQUENCE</scope>
    <source>
        <strain evidence="2">NC1722</strain>
    </source>
</reference>
<dbReference type="Proteomes" id="UP001221898">
    <property type="component" value="Unassembled WGS sequence"/>
</dbReference>
<keyword evidence="3" id="KW-1185">Reference proteome</keyword>
<feature type="compositionally biased region" description="Polar residues" evidence="1">
    <location>
        <begin position="1"/>
        <end position="20"/>
    </location>
</feature>
<protein>
    <submittedName>
        <fullName evidence="2">Uncharacterized protein</fullName>
    </submittedName>
</protein>
<dbReference type="AlphaFoldDB" id="A0AAD7SBP6"/>